<proteinExistence type="predicted"/>
<reference evidence="2" key="1">
    <citation type="submission" date="2013-10" db="EMBL/GenBank/DDBJ databases">
        <title>The Genome Sequence of Fusobacterium nucleatum CTI-6.</title>
        <authorList>
            <consortium name="The Broad Institute Genomics Platform"/>
            <person name="Earl A."/>
            <person name="Ward D."/>
            <person name="Feldgarden M."/>
            <person name="Gevers D."/>
            <person name="Kostic A."/>
            <person name="Garrett W."/>
            <person name="Young S.K."/>
            <person name="Zeng Q."/>
            <person name="Gargeya S."/>
            <person name="Fitzgerald M."/>
            <person name="Abouelleil A."/>
            <person name="Alvarado L."/>
            <person name="Berlin A.M."/>
            <person name="Chapman S.B."/>
            <person name="Gainer-Dewar J."/>
            <person name="Goldberg J."/>
            <person name="Gnerre S."/>
            <person name="Griggs A."/>
            <person name="Gujja S."/>
            <person name="Hansen M."/>
            <person name="Howarth C."/>
            <person name="Imamovic A."/>
            <person name="Ireland A."/>
            <person name="Larimer J."/>
            <person name="McCowan C."/>
            <person name="Murphy C."/>
            <person name="Pearson M."/>
            <person name="Poon T.W."/>
            <person name="Priest M."/>
            <person name="Roberts A."/>
            <person name="Saif S."/>
            <person name="Shea T."/>
            <person name="Sykes S."/>
            <person name="Wortman J."/>
            <person name="Nusbaum C."/>
            <person name="Birren B."/>
        </authorList>
    </citation>
    <scope>NUCLEOTIDE SEQUENCE [LARGE SCALE GENOMIC DNA]</scope>
    <source>
        <strain evidence="2">CTI-6</strain>
    </source>
</reference>
<evidence type="ECO:0008006" key="3">
    <source>
        <dbReference type="Google" id="ProtNLM"/>
    </source>
</evidence>
<comment type="caution">
    <text evidence="2">The sequence shown here is derived from an EMBL/GenBank/DDBJ whole genome shotgun (WGS) entry which is preliminary data.</text>
</comment>
<name>U7TPP3_FUSNU</name>
<dbReference type="Pfam" id="PF10825">
    <property type="entry name" value="DUF2752"/>
    <property type="match status" value="1"/>
</dbReference>
<organism evidence="2">
    <name type="scientific">Fusobacterium nucleatum CTI-6</name>
    <dbReference type="NCBI Taxonomy" id="1316587"/>
    <lineage>
        <taxon>Bacteria</taxon>
        <taxon>Fusobacteriati</taxon>
        <taxon>Fusobacteriota</taxon>
        <taxon>Fusobacteriia</taxon>
        <taxon>Fusobacteriales</taxon>
        <taxon>Fusobacteriaceae</taxon>
        <taxon>Fusobacterium</taxon>
    </lineage>
</organism>
<accession>U7TPP3</accession>
<keyword evidence="1" id="KW-0472">Membrane</keyword>
<evidence type="ECO:0000256" key="1">
    <source>
        <dbReference type="SAM" id="Phobius"/>
    </source>
</evidence>
<dbReference type="PATRIC" id="fig|1316587.3.peg.2023"/>
<protein>
    <recommendedName>
        <fullName evidence="3">DUF2752 domain-containing protein</fullName>
    </recommendedName>
</protein>
<dbReference type="AlphaFoldDB" id="U7TPP3"/>
<gene>
    <name evidence="2" type="ORF">HMPREF1767_02046</name>
</gene>
<feature type="transmembrane region" description="Helical" evidence="1">
    <location>
        <begin position="61"/>
        <end position="80"/>
    </location>
</feature>
<dbReference type="EMBL" id="AXNV01000025">
    <property type="protein sequence ID" value="ERT46345.1"/>
    <property type="molecule type" value="Genomic_DNA"/>
</dbReference>
<keyword evidence="1" id="KW-1133">Transmembrane helix</keyword>
<dbReference type="InterPro" id="IPR021215">
    <property type="entry name" value="DUF2752"/>
</dbReference>
<evidence type="ECO:0000313" key="2">
    <source>
        <dbReference type="EMBL" id="ERT46345.1"/>
    </source>
</evidence>
<feature type="transmembrane region" description="Helical" evidence="1">
    <location>
        <begin position="7"/>
        <end position="26"/>
    </location>
</feature>
<keyword evidence="1" id="KW-0812">Transmembrane</keyword>
<sequence>MRKKWKLVIIFGIIAVVSIFVDRKFHGRSICLFYNTYGVACPSCGMTRSYIALLHGDIHKAFYFHPLFWAVPLLLLFYIWNKKKLFYSVAVLFIIVWVIRLFLYFPEREPFNFNENALFPKLYRSLKNY</sequence>
<feature type="transmembrane region" description="Helical" evidence="1">
    <location>
        <begin position="86"/>
        <end position="105"/>
    </location>
</feature>